<dbReference type="EMBL" id="BAEN01000037">
    <property type="protein sequence ID" value="GAC14468.1"/>
    <property type="molecule type" value="Genomic_DNA"/>
</dbReference>
<dbReference type="PANTHER" id="PTHR42812">
    <property type="entry name" value="BETA-XYLOSIDASE"/>
    <property type="match status" value="1"/>
</dbReference>
<comment type="caution">
    <text evidence="9">The sequence shown here is derived from an EMBL/GenBank/DDBJ whole genome shotgun (WGS) entry which is preliminary data.</text>
</comment>
<keyword evidence="10" id="KW-1185">Reference proteome</keyword>
<dbReference type="InterPro" id="IPR051795">
    <property type="entry name" value="Glycosyl_Hydrlase_43"/>
</dbReference>
<evidence type="ECO:0000259" key="8">
    <source>
        <dbReference type="Pfam" id="PF17851"/>
    </source>
</evidence>
<dbReference type="InterPro" id="IPR006710">
    <property type="entry name" value="Glyco_hydro_43"/>
</dbReference>
<evidence type="ECO:0000313" key="10">
    <source>
        <dbReference type="Proteomes" id="UP000006334"/>
    </source>
</evidence>
<dbReference type="GO" id="GO:0005975">
    <property type="term" value="P:carbohydrate metabolic process"/>
    <property type="evidence" value="ECO:0007669"/>
    <property type="project" value="InterPro"/>
</dbReference>
<dbReference type="eggNOG" id="COG3507">
    <property type="taxonomic scope" value="Bacteria"/>
</dbReference>
<dbReference type="InterPro" id="IPR013320">
    <property type="entry name" value="ConA-like_dom_sf"/>
</dbReference>
<sequence length="558" mass="63068">MIPCSAGIATLSLTLCVMLAGGQQRTTTQTVSSAAPEFLWQSNVANELYQNPILPLDYSDPDVVAVGQDYYMTASSFNAAPGLPILHSTDLVNWQLINYALPQQFPVTHFATPQHGNGVWAPNIRFHDGLFWIFYPDPDFGIYVTTAKDPKGDWSEPKLILAGKGLIDPTPLWDDDGQAWLLHAWAKSRAGFNNVLSLRKMASDASRVSEQYEHVIDGNQLPGYRTLEGPKFYKRHGYYYIFAPAGGVETGWQSVFRAKQIQGPYEHRQVLHQGNTLINGPHQGAWVHTSENEDWFIHFQSRKAFGRIVHLQPMTWKNHWPVIGFTPSQDVVGEPVYRYRKPKTRILGIPFPQPSSDEFNQKTLGLQWQWNANSQPHWYQLEPQNSTLTLFGQPRIDNTGKNLWMTPSLLLQKNPALNYEVITQIDLNRSSDNAKGGLLLFGEDYAWIGIHPVQGKSHLVYVQCKGARVGCDEHLQDYGEINSGALELRYIMNSDATVIFSYRTSPNDSFTVIGEQFKAVRGRWVGAKVGLFNVLEQSSGNSQLVFDYIRFLPQPRDR</sequence>
<dbReference type="CDD" id="cd09001">
    <property type="entry name" value="GH43_FsAxh1-like"/>
    <property type="match status" value="1"/>
</dbReference>
<name>K6YCW0_9ALTE</name>
<feature type="chain" id="PRO_5003899956" evidence="7">
    <location>
        <begin position="20"/>
        <end position="558"/>
    </location>
</feature>
<dbReference type="Gene3D" id="2.115.10.20">
    <property type="entry name" value="Glycosyl hydrolase domain, family 43"/>
    <property type="match status" value="1"/>
</dbReference>
<feature type="signal peptide" evidence="7">
    <location>
        <begin position="1"/>
        <end position="19"/>
    </location>
</feature>
<comment type="similarity">
    <text evidence="1 6">Belongs to the glycosyl hydrolase 43 family.</text>
</comment>
<dbReference type="RefSeq" id="WP_008844284.1">
    <property type="nucleotide sequence ID" value="NZ_BAEN01000037.1"/>
</dbReference>
<dbReference type="SUPFAM" id="SSF75005">
    <property type="entry name" value="Arabinanase/levansucrase/invertase"/>
    <property type="match status" value="1"/>
</dbReference>
<dbReference type="Pfam" id="PF17851">
    <property type="entry name" value="GH43_C2"/>
    <property type="match status" value="1"/>
</dbReference>
<proteinExistence type="inferred from homology"/>
<dbReference type="STRING" id="1127673.GLIP_1839"/>
<evidence type="ECO:0000256" key="5">
    <source>
        <dbReference type="PIRSR" id="PIRSR606710-2"/>
    </source>
</evidence>
<evidence type="ECO:0000256" key="7">
    <source>
        <dbReference type="SAM" id="SignalP"/>
    </source>
</evidence>
<keyword evidence="2 6" id="KW-0378">Hydrolase</keyword>
<dbReference type="Gene3D" id="2.60.120.200">
    <property type="match status" value="1"/>
</dbReference>
<evidence type="ECO:0000313" key="9">
    <source>
        <dbReference type="EMBL" id="GAC14468.1"/>
    </source>
</evidence>
<dbReference type="Pfam" id="PF04616">
    <property type="entry name" value="Glyco_hydro_43"/>
    <property type="match status" value="1"/>
</dbReference>
<protein>
    <submittedName>
        <fullName evidence="9">Glycoside hydrolase family 43</fullName>
    </submittedName>
</protein>
<organism evidence="9 10">
    <name type="scientific">Aliiglaciecola lipolytica E3</name>
    <dbReference type="NCBI Taxonomy" id="1127673"/>
    <lineage>
        <taxon>Bacteria</taxon>
        <taxon>Pseudomonadati</taxon>
        <taxon>Pseudomonadota</taxon>
        <taxon>Gammaproteobacteria</taxon>
        <taxon>Alteromonadales</taxon>
        <taxon>Alteromonadaceae</taxon>
        <taxon>Aliiglaciecola</taxon>
    </lineage>
</organism>
<dbReference type="GO" id="GO:0004553">
    <property type="term" value="F:hydrolase activity, hydrolyzing O-glycosyl compounds"/>
    <property type="evidence" value="ECO:0007669"/>
    <property type="project" value="InterPro"/>
</dbReference>
<dbReference type="SUPFAM" id="SSF49899">
    <property type="entry name" value="Concanavalin A-like lectins/glucanases"/>
    <property type="match status" value="1"/>
</dbReference>
<dbReference type="AlphaFoldDB" id="K6YCW0"/>
<accession>K6YCW0</accession>
<reference evidence="9 10" key="1">
    <citation type="journal article" date="2017" name="Antonie Van Leeuwenhoek">
        <title>Rhizobium rhizosphaerae sp. nov., a novel species isolated from rice rhizosphere.</title>
        <authorList>
            <person name="Zhao J.J."/>
            <person name="Zhang J."/>
            <person name="Zhang R.J."/>
            <person name="Zhang C.W."/>
            <person name="Yin H.Q."/>
            <person name="Zhang X.X."/>
        </authorList>
    </citation>
    <scope>NUCLEOTIDE SEQUENCE [LARGE SCALE GENOMIC DNA]</scope>
    <source>
        <strain evidence="9 10">E3</strain>
    </source>
</reference>
<evidence type="ECO:0000256" key="1">
    <source>
        <dbReference type="ARBA" id="ARBA00009865"/>
    </source>
</evidence>
<evidence type="ECO:0000256" key="6">
    <source>
        <dbReference type="RuleBase" id="RU361187"/>
    </source>
</evidence>
<keyword evidence="7" id="KW-0732">Signal</keyword>
<dbReference type="InterPro" id="IPR041542">
    <property type="entry name" value="GH43_C2"/>
</dbReference>
<dbReference type="InterPro" id="IPR023296">
    <property type="entry name" value="Glyco_hydro_beta-prop_sf"/>
</dbReference>
<feature type="domain" description="Beta-xylosidase C-terminal Concanavalin A-like" evidence="8">
    <location>
        <begin position="356"/>
        <end position="551"/>
    </location>
</feature>
<feature type="active site" description="Proton acceptor" evidence="4">
    <location>
        <position position="60"/>
    </location>
</feature>
<evidence type="ECO:0000256" key="2">
    <source>
        <dbReference type="ARBA" id="ARBA00022801"/>
    </source>
</evidence>
<evidence type="ECO:0000256" key="3">
    <source>
        <dbReference type="ARBA" id="ARBA00023295"/>
    </source>
</evidence>
<dbReference type="Proteomes" id="UP000006334">
    <property type="component" value="Unassembled WGS sequence"/>
</dbReference>
<dbReference type="PANTHER" id="PTHR42812:SF12">
    <property type="entry name" value="BETA-XYLOSIDASE-RELATED"/>
    <property type="match status" value="1"/>
</dbReference>
<gene>
    <name evidence="9" type="ORF">GLIP_1839</name>
</gene>
<keyword evidence="3 6" id="KW-0326">Glycosidase</keyword>
<evidence type="ECO:0000256" key="4">
    <source>
        <dbReference type="PIRSR" id="PIRSR606710-1"/>
    </source>
</evidence>
<feature type="active site" description="Proton donor" evidence="4">
    <location>
        <position position="228"/>
    </location>
</feature>
<feature type="site" description="Important for catalytic activity, responsible for pKa modulation of the active site Glu and correct orientation of both the proton donor and substrate" evidence="5">
    <location>
        <position position="168"/>
    </location>
</feature>